<organism evidence="1 2">
    <name type="scientific">Dallia pectoralis</name>
    <name type="common">Alaska blackfish</name>
    <dbReference type="NCBI Taxonomy" id="75939"/>
    <lineage>
        <taxon>Eukaryota</taxon>
        <taxon>Metazoa</taxon>
        <taxon>Chordata</taxon>
        <taxon>Craniata</taxon>
        <taxon>Vertebrata</taxon>
        <taxon>Euteleostomi</taxon>
        <taxon>Actinopterygii</taxon>
        <taxon>Neopterygii</taxon>
        <taxon>Teleostei</taxon>
        <taxon>Protacanthopterygii</taxon>
        <taxon>Esociformes</taxon>
        <taxon>Umbridae</taxon>
        <taxon>Dallia</taxon>
    </lineage>
</organism>
<sequence length="247" mass="26759">MGVRTNGSLLIHSWITAVLVLQLLGSGMSADSKVITSGNITENIGKPVTLLCRASEEETVSQIEWRFGGCDGQKILVFSPRHSGAPELDYNKRVSDVTDHGYTLLKTQKEDAGTYCCSLTAFPSGTLNGLLYLNLTEVIPDSDTHVIIIVYIICGILGVLMFAGLITAILLYKTCRTSGQDPFHVAVHSNRLSHHLPSILHKSQAHGASPSKSSSENLEVEEDDDVDYLNVTAFRLPRIAPTAPSLP</sequence>
<keyword evidence="2" id="KW-1185">Reference proteome</keyword>
<proteinExistence type="predicted"/>
<dbReference type="Proteomes" id="UP001157502">
    <property type="component" value="Chromosome 20"/>
</dbReference>
<dbReference type="EMBL" id="CM055747">
    <property type="protein sequence ID" value="KAJ7996249.1"/>
    <property type="molecule type" value="Genomic_DNA"/>
</dbReference>
<reference evidence="1" key="1">
    <citation type="submission" date="2021-05" db="EMBL/GenBank/DDBJ databases">
        <authorList>
            <person name="Pan Q."/>
            <person name="Jouanno E."/>
            <person name="Zahm M."/>
            <person name="Klopp C."/>
            <person name="Cabau C."/>
            <person name="Louis A."/>
            <person name="Berthelot C."/>
            <person name="Parey E."/>
            <person name="Roest Crollius H."/>
            <person name="Montfort J."/>
            <person name="Robinson-Rechavi M."/>
            <person name="Bouchez O."/>
            <person name="Lampietro C."/>
            <person name="Lopez Roques C."/>
            <person name="Donnadieu C."/>
            <person name="Postlethwait J."/>
            <person name="Bobe J."/>
            <person name="Dillon D."/>
            <person name="Chandos A."/>
            <person name="von Hippel F."/>
            <person name="Guiguen Y."/>
        </authorList>
    </citation>
    <scope>NUCLEOTIDE SEQUENCE</scope>
    <source>
        <strain evidence="1">YG-Jan2019</strain>
    </source>
</reference>
<evidence type="ECO:0000313" key="2">
    <source>
        <dbReference type="Proteomes" id="UP001157502"/>
    </source>
</evidence>
<gene>
    <name evidence="1" type="ORF">DPEC_G00235140</name>
</gene>
<evidence type="ECO:0000313" key="1">
    <source>
        <dbReference type="EMBL" id="KAJ7996249.1"/>
    </source>
</evidence>
<comment type="caution">
    <text evidence="1">The sequence shown here is derived from an EMBL/GenBank/DDBJ whole genome shotgun (WGS) entry which is preliminary data.</text>
</comment>
<protein>
    <submittedName>
        <fullName evidence="1">Uncharacterized protein</fullName>
    </submittedName>
</protein>
<name>A0ACC2FXV5_DALPE</name>
<accession>A0ACC2FXV5</accession>